<dbReference type="InterPro" id="IPR027417">
    <property type="entry name" value="P-loop_NTPase"/>
</dbReference>
<dbReference type="GO" id="GO:0005730">
    <property type="term" value="C:nucleolus"/>
    <property type="evidence" value="ECO:0007669"/>
    <property type="project" value="UniProtKB-SubCell"/>
</dbReference>
<keyword evidence="9 10" id="KW-0539">Nucleus</keyword>
<dbReference type="FunFam" id="3.40.50.300:FF:000582">
    <property type="entry name" value="Midasin"/>
    <property type="match status" value="1"/>
</dbReference>
<dbReference type="PANTHER" id="PTHR48103:SF2">
    <property type="entry name" value="MIDASIN"/>
    <property type="match status" value="1"/>
</dbReference>
<feature type="compositionally biased region" description="Acidic residues" evidence="11">
    <location>
        <begin position="4528"/>
        <end position="4544"/>
    </location>
</feature>
<feature type="region of interest" description="Disordered" evidence="11">
    <location>
        <begin position="4792"/>
        <end position="4814"/>
    </location>
</feature>
<dbReference type="CDD" id="cd00009">
    <property type="entry name" value="AAA"/>
    <property type="match status" value="3"/>
</dbReference>
<feature type="domain" description="VWFA" evidence="12">
    <location>
        <begin position="4647"/>
        <end position="4863"/>
    </location>
</feature>
<proteinExistence type="inferred from homology"/>
<dbReference type="EMBL" id="CAOQHR010000007">
    <property type="protein sequence ID" value="CAI6337627.1"/>
    <property type="molecule type" value="Genomic_DNA"/>
</dbReference>
<evidence type="ECO:0000256" key="1">
    <source>
        <dbReference type="ARBA" id="ARBA00004604"/>
    </source>
</evidence>
<dbReference type="SMART" id="SM00382">
    <property type="entry name" value="AAA"/>
    <property type="match status" value="6"/>
</dbReference>
<dbReference type="PIRSF" id="PIRSF010340">
    <property type="entry name" value="Midasin"/>
    <property type="match status" value="1"/>
</dbReference>
<feature type="region of interest" description="Disordered" evidence="11">
    <location>
        <begin position="4005"/>
        <end position="4548"/>
    </location>
</feature>
<accession>A0A9W4XXE6</accession>
<dbReference type="GO" id="GO:0030687">
    <property type="term" value="C:preribosome, large subunit precursor"/>
    <property type="evidence" value="ECO:0007669"/>
    <property type="project" value="TreeGrafter"/>
</dbReference>
<keyword evidence="8 10" id="KW-0143">Chaperone</keyword>
<reference evidence="13" key="1">
    <citation type="submission" date="2023-01" db="EMBL/GenBank/DDBJ databases">
        <authorList>
            <person name="Van Ghelder C."/>
            <person name="Rancurel C."/>
        </authorList>
    </citation>
    <scope>NUCLEOTIDE SEQUENCE</scope>
    <source>
        <strain evidence="13">CNCM I-4278</strain>
    </source>
</reference>
<feature type="compositionally biased region" description="Basic and acidic residues" evidence="11">
    <location>
        <begin position="4116"/>
        <end position="4139"/>
    </location>
</feature>
<feature type="compositionally biased region" description="Acidic residues" evidence="11">
    <location>
        <begin position="4479"/>
        <end position="4495"/>
    </location>
</feature>
<organism evidence="13 14">
    <name type="scientific">Periconia digitata</name>
    <dbReference type="NCBI Taxonomy" id="1303443"/>
    <lineage>
        <taxon>Eukaryota</taxon>
        <taxon>Fungi</taxon>
        <taxon>Dikarya</taxon>
        <taxon>Ascomycota</taxon>
        <taxon>Pezizomycotina</taxon>
        <taxon>Dothideomycetes</taxon>
        <taxon>Pleosporomycetidae</taxon>
        <taxon>Pleosporales</taxon>
        <taxon>Massarineae</taxon>
        <taxon>Periconiaceae</taxon>
        <taxon>Periconia</taxon>
    </lineage>
</organism>
<dbReference type="Pfam" id="PF07728">
    <property type="entry name" value="AAA_5"/>
    <property type="match status" value="9"/>
</dbReference>
<evidence type="ECO:0000256" key="8">
    <source>
        <dbReference type="ARBA" id="ARBA00023186"/>
    </source>
</evidence>
<feature type="compositionally biased region" description="Basic and acidic residues" evidence="11">
    <location>
        <begin position="4343"/>
        <end position="4357"/>
    </location>
</feature>
<comment type="subcellular location">
    <subcellularLocation>
        <location evidence="1">Nucleus</location>
        <location evidence="1">Nucleolus</location>
    </subcellularLocation>
    <subcellularLocation>
        <location evidence="2">Nucleus</location>
        <location evidence="2">Nucleoplasm</location>
    </subcellularLocation>
</comment>
<evidence type="ECO:0000256" key="7">
    <source>
        <dbReference type="ARBA" id="ARBA00022840"/>
    </source>
</evidence>
<dbReference type="PROSITE" id="PS50234">
    <property type="entry name" value="VWFA"/>
    <property type="match status" value="1"/>
</dbReference>
<dbReference type="InterPro" id="IPR011704">
    <property type="entry name" value="ATPase_dyneun-rel_AAA"/>
</dbReference>
<dbReference type="InterPro" id="IPR036465">
    <property type="entry name" value="vWFA_dom_sf"/>
</dbReference>
<dbReference type="Pfam" id="PF21108">
    <property type="entry name" value="MDN1_4th"/>
    <property type="match status" value="1"/>
</dbReference>
<feature type="compositionally biased region" description="Basic and acidic residues" evidence="11">
    <location>
        <begin position="4011"/>
        <end position="4024"/>
    </location>
</feature>
<feature type="compositionally biased region" description="Polar residues" evidence="11">
    <location>
        <begin position="4442"/>
        <end position="4454"/>
    </location>
</feature>
<evidence type="ECO:0000256" key="6">
    <source>
        <dbReference type="ARBA" id="ARBA00022741"/>
    </source>
</evidence>
<dbReference type="GO" id="GO:0016887">
    <property type="term" value="F:ATP hydrolysis activity"/>
    <property type="evidence" value="ECO:0007669"/>
    <property type="project" value="InterPro"/>
</dbReference>
<keyword evidence="14" id="KW-1185">Reference proteome</keyword>
<dbReference type="InterPro" id="IPR048617">
    <property type="entry name" value="MDN1_AAA_lid_4"/>
</dbReference>
<feature type="compositionally biased region" description="Acidic residues" evidence="11">
    <location>
        <begin position="3113"/>
        <end position="3122"/>
    </location>
</feature>
<dbReference type="FunFam" id="3.40.50.300:FF:001053">
    <property type="entry name" value="Midasin"/>
    <property type="match status" value="1"/>
</dbReference>
<feature type="compositionally biased region" description="Acidic residues" evidence="11">
    <location>
        <begin position="4270"/>
        <end position="4292"/>
    </location>
</feature>
<feature type="compositionally biased region" description="Acidic residues" evidence="11">
    <location>
        <begin position="4042"/>
        <end position="4052"/>
    </location>
</feature>
<dbReference type="InterPro" id="IPR002035">
    <property type="entry name" value="VWF_A"/>
</dbReference>
<dbReference type="SUPFAM" id="SSF52540">
    <property type="entry name" value="P-loop containing nucleoside triphosphate hydrolases"/>
    <property type="match status" value="6"/>
</dbReference>
<dbReference type="OrthoDB" id="5186at2759"/>
<dbReference type="PANTHER" id="PTHR48103">
    <property type="entry name" value="MIDASIN-RELATED"/>
    <property type="match status" value="1"/>
</dbReference>
<dbReference type="Pfam" id="PF17867">
    <property type="entry name" value="AAA_lid_7"/>
    <property type="match status" value="3"/>
</dbReference>
<dbReference type="FunFam" id="3.40.50.300:FF:000712">
    <property type="entry name" value="Midasin"/>
    <property type="match status" value="1"/>
</dbReference>
<comment type="caution">
    <text evidence="13">The sequence shown here is derived from an EMBL/GenBank/DDBJ whole genome shotgun (WGS) entry which is preliminary data.</text>
</comment>
<evidence type="ECO:0000256" key="3">
    <source>
        <dbReference type="ARBA" id="ARBA00007188"/>
    </source>
</evidence>
<dbReference type="InterPro" id="IPR040848">
    <property type="entry name" value="AAA_lid_7"/>
</dbReference>
<evidence type="ECO:0000259" key="12">
    <source>
        <dbReference type="PROSITE" id="PS50234"/>
    </source>
</evidence>
<dbReference type="FunFam" id="3.40.50.300:FF:000142">
    <property type="entry name" value="Midasin"/>
    <property type="match status" value="1"/>
</dbReference>
<feature type="compositionally biased region" description="Basic and acidic residues" evidence="11">
    <location>
        <begin position="4408"/>
        <end position="4437"/>
    </location>
</feature>
<keyword evidence="5" id="KW-0597">Phosphoprotein</keyword>
<dbReference type="GO" id="GO:0005524">
    <property type="term" value="F:ATP binding"/>
    <property type="evidence" value="ECO:0007669"/>
    <property type="project" value="UniProtKB-KW"/>
</dbReference>
<evidence type="ECO:0000313" key="14">
    <source>
        <dbReference type="Proteomes" id="UP001152607"/>
    </source>
</evidence>
<keyword evidence="6 10" id="KW-0547">Nucleotide-binding</keyword>
<evidence type="ECO:0000256" key="9">
    <source>
        <dbReference type="ARBA" id="ARBA00023242"/>
    </source>
</evidence>
<dbReference type="GO" id="GO:0005654">
    <property type="term" value="C:nucleoplasm"/>
    <property type="evidence" value="ECO:0007669"/>
    <property type="project" value="UniProtKB-SubCell"/>
</dbReference>
<protein>
    <recommendedName>
        <fullName evidence="4 10">Midasin</fullName>
    </recommendedName>
</protein>
<name>A0A9W4XXE6_9PLEO</name>
<dbReference type="GO" id="GO:0000027">
    <property type="term" value="P:ribosomal large subunit assembly"/>
    <property type="evidence" value="ECO:0007669"/>
    <property type="project" value="InterPro"/>
</dbReference>
<dbReference type="InterPro" id="IPR003593">
    <property type="entry name" value="AAA+_ATPase"/>
</dbReference>
<dbReference type="InterPro" id="IPR012099">
    <property type="entry name" value="Midasin"/>
</dbReference>
<feature type="region of interest" description="Disordered" evidence="11">
    <location>
        <begin position="712"/>
        <end position="738"/>
    </location>
</feature>
<keyword evidence="7 10" id="KW-0067">ATP-binding</keyword>
<feature type="compositionally biased region" description="Polar residues" evidence="11">
    <location>
        <begin position="4509"/>
        <end position="4523"/>
    </location>
</feature>
<evidence type="ECO:0000256" key="10">
    <source>
        <dbReference type="PIRNR" id="PIRNR010340"/>
    </source>
</evidence>
<dbReference type="SUPFAM" id="SSF53300">
    <property type="entry name" value="vWA-like"/>
    <property type="match status" value="1"/>
</dbReference>
<feature type="compositionally biased region" description="Low complexity" evidence="11">
    <location>
        <begin position="4314"/>
        <end position="4324"/>
    </location>
</feature>
<feature type="compositionally biased region" description="Acidic residues" evidence="11">
    <location>
        <begin position="4079"/>
        <end position="4102"/>
    </location>
</feature>
<evidence type="ECO:0000256" key="4">
    <source>
        <dbReference type="ARBA" id="ARBA00017143"/>
    </source>
</evidence>
<feature type="compositionally biased region" description="Basic and acidic residues" evidence="11">
    <location>
        <begin position="4151"/>
        <end position="4166"/>
    </location>
</feature>
<evidence type="ECO:0000313" key="13">
    <source>
        <dbReference type="EMBL" id="CAI6337627.1"/>
    </source>
</evidence>
<dbReference type="FunFam" id="3.40.50.300:FF:001368">
    <property type="entry name" value="Midasin"/>
    <property type="match status" value="1"/>
</dbReference>
<comment type="similarity">
    <text evidence="3 10">Belongs to the midasin family.</text>
</comment>
<feature type="region of interest" description="Disordered" evidence="11">
    <location>
        <begin position="3105"/>
        <end position="3146"/>
    </location>
</feature>
<evidence type="ECO:0000256" key="2">
    <source>
        <dbReference type="ARBA" id="ARBA00004642"/>
    </source>
</evidence>
<dbReference type="Gene3D" id="3.40.50.410">
    <property type="entry name" value="von Willebrand factor, type A domain"/>
    <property type="match status" value="1"/>
</dbReference>
<feature type="compositionally biased region" description="Acidic residues" evidence="11">
    <location>
        <begin position="4167"/>
        <end position="4184"/>
    </location>
</feature>
<dbReference type="InterPro" id="IPR041190">
    <property type="entry name" value="Midasin_AAA_lid_5"/>
</dbReference>
<evidence type="ECO:0000256" key="11">
    <source>
        <dbReference type="SAM" id="MobiDB-lite"/>
    </source>
</evidence>
<gene>
    <name evidence="13" type="ORF">PDIGIT_LOCUS10740</name>
</gene>
<dbReference type="Gene3D" id="3.40.50.300">
    <property type="entry name" value="P-loop containing nucleotide triphosphate hydrolases"/>
    <property type="match status" value="6"/>
</dbReference>
<feature type="compositionally biased region" description="Acidic residues" evidence="11">
    <location>
        <begin position="4202"/>
        <end position="4263"/>
    </location>
</feature>
<dbReference type="Proteomes" id="UP001152607">
    <property type="component" value="Unassembled WGS sequence"/>
</dbReference>
<dbReference type="Pfam" id="PF17865">
    <property type="entry name" value="AAA_lid_5"/>
    <property type="match status" value="1"/>
</dbReference>
<comment type="function">
    <text evidence="10">Nuclear chaperone required for maturation and nuclear export of pre-60S ribosome subunits.</text>
</comment>
<dbReference type="GO" id="GO:0000055">
    <property type="term" value="P:ribosomal large subunit export from nucleus"/>
    <property type="evidence" value="ECO:0007669"/>
    <property type="project" value="TreeGrafter"/>
</dbReference>
<sequence>MESFGVVQTGKTVTFDSLADEALRSRATDSLFIQFERLFAEVATRWIQSGINSEAKIAAFGRILPLAPHLAEHVERFLATVSTSPILGSSSANDSGEFPQLPDDELLELLLGSFRLLSFQCRDFARHVQPLPLEKLFSHSNSCVRYLAVRIYCLYVHAADHATQKFLEQYVGSKEVEGMWEGSKIDFRFLSLWEEKRWKHVQAELRESRARTTELSPASLQQRLSPYTVNIANVLLPRLDGAPSHEKPSELVSTPTTELNLSHIASSLLDTRPLLLTGLAGSGKTLLTRYFAWQLNKLDSMVTLHLNEQSDAKLLVGMYATGAKPGTFSWRPGVLTTAVKEGRWIFIEDLDRAPNEVVSTLLPLIESGELLIPNRGETVRAARGFRIIATMRSTLNPAGQQIVPRQNMIGLRFWNSITVQMPDLSELEQIISAKYPSLQKHLGGIMRTYARLLELYADAKFSSENGTSLRALTPRDLLKWCDRIAVLLEQSSSFSSARMDDIFMEAFDCFAGSLRSEHSRAQTMACVAEELHIDPQRRDHLLQGREVKLEVPVKSTSSGTIRIGRAKLAKHRISKRHTSGKPFSTNGYTLRLLEKVAVAVNRQEPLLLVGETGTGKTTCIQYLAEQLGRKMVAFNLSQQSESGDLLGGYKPVNVRSLVIPLKDEFDDLFDTTFSRKKNQRFMEMLGKRVAKGEWKRVCTLWREALKMVDAARKAHESQTSSPDPEGGQPKKKRKVDSLPANFPKARWEKFAIDLHDLEAQLANGSEAFAFSFLEGNIVKAVRNGDWVLLDEINLASSDTLEALADLLGSGPDGTPSILLTETGNVERVVAHPDFRVFAAMNPATDVGKKDLPPGIRSRFTELYVESPDGDRKSLQNIVEKYLGGDQHDPAIIKIASEVTKLYLKIQKLAKANMLVDGADQKAHFSLRTLTRTLTYAREIAPSCSLRRALFEGFHMSFLTFLGRASEDLVSPLIKEILFPQRAILKAELGKPLQQPTDGRSYVRQGHYWLRQGASAAEDQPHYIITPFVQRNMNNLIRAASTRRYPVLIQGPTSSGKTSMIEYLAKKSGNTFVRINNHEHTDLQEYLGSYISDNNGKLVFQEGILVRALREGHWIVLDELNLAPTDVLEALNRLLDDNRELLIPETQEVVRPHDDFMLFATQNPAGLYGGRKVLSRAFRNRFLELHFDDIPVEELTEILHRRTMIPESWCKRIVTVYQELSTLRQENRLFEQKSFATLRDLFRWAQRKADTIQELANNGYMLLAERVRKEEERVAVKKIIEDVMSKKGPRVSVDEESMYSDAVSPEIKLCKEKTGDNASVVWTRAMRRLFVLVSHAIRNNEPVLLVGETGCGKTTVCQMLADAFEKQLHILNAHQNTETGDLIGAQRPIRNRAAIEDLLLQQVMSVLQDLPEEHNILPDNANISALELPAMLQIYDNLDATTLDLIPLEHRNEIYTNRVKAGALFEWADGSLVHAMKTGQFFLLDEISLADDSVLERLNSVLESSRTLLLAEKGPVDSLVTASEGFQFLATMNPGGDYGKKELSPALRNRFTEIWVPALSDLDDVLQIVRSKLQPSVVQHADTIVSFSQWFNEKYNTSVASSISIRDTLSWVTFVNGSTNNDLVFGVVHGAAMVFIDTLGANPAGLLAISSASINEERKACLQRLSTLLGADVSPLYFGTIEIQSTPQDLQLGAFAIPKFAETTQADVSFALEAPTTLSNAMRVVRALQLSKPILLEGNPGVGKTTLITALAKAIGKPLTRLNLSEQTDLMDLFGSDVPVEGGQAGTFAWRDAPFLKAMKNGDWVLLDEMNLASQSVLEGLNAVLDHRGEVYISELDQTFHKHPDFRVFAAQNPHHQGGGRKGLPASFVNRFTVVYADIFRPEDLLLICRKVFPGIPDDEVKRLISFVAELDDQVVNQRAFGSLGAPWEFNLRDTLRWLQLLASKTNVGLARDFLDPIFAQRFRSESDRAKLLSLFEQVYGTHQPRITLHHDMSTEKVQVGLGSLLRNTYVASAEMVPCFRVSQLAPLEALMVSVRQSWPVILVGSPGSGKTSILSQLASAVGASLITFSMNPDIDAMDLVGGYEQTDPARQLHRFLDSLEDFVRQKLASSANQNPAVLSILQFLNIRPQLSVSDLVPLLEQASTTDKDFVTILQELQNHLQYPPDIDGARFQWVDGILIQALEQGKWLVLDNANLCSSAVLDRLNSLLEPNGYLSINEHSTADGEARIVKPHPDFRIFMTMDSKYGELSRAMRNRAVEIYLLPHEIGTLDTQISAPAYPLESSIYRLRHLCGSGATAANEYIEQLDNLSLADENHLRSFKQQAAIGLWTPVSRDNSTQELTQTLSDLDKLQEYIDFLLDEWIYVNKSLRQQLATENSDLALQTYHPLNNELYLRRSGSQQNLAVLYTFLYDLQLELFKMTLSFQQLPSSRLERWKEKQKIRPFLESFLNIMKGLVGEVLRNVISSPIILENVPATKGLRQLFWSFLDLGIKPGFDRATFQTFLKMLKGELSTLSKHPSAFLQSSSTAISGTIASFGSLVQLTSGLGMERIWRYYKPITPKTLQQLSGILELENLADRLDNVMWGSSLKLPEMIQIRERLNSSLELVRVQDVDANELIKNLEIAVHELEQGSSEEDITVTPYFEHVFEGLCQFLDVAEDMTHSIHSRHVSNELAIARAKTSLLARRSTKARAVEDRDHQPSQFLRLQRHLGVHNSASREMILQGRFHIATLSKLFGADEVQLLQLDRFEEEMIVLAQQLALDSTMITRSQTNALSTLYAHLLDGLTASHRVDVISNVAPDALHLHAEADIPSSYEQALLPLKECYMYATSPQKVNAQAWVTLGLTGLALYVPNYPHDPALKPMMERKLFNEEKQKLISQLNSLRHFQRNLTGQDTSFRIREIERVIQQMGEEPPVPAIIRPETSELDALQGEFSNLLSVIKPIASGTLSIQEASNDETLRQNISHIIRRLEDGYRSYDDITVPAVGFLVCLNIGLTLGSTEQHSETDKSRSLTYISNHTPFFGLHTRYSRIDSEVLLRFCEEQLGQKHAVDLRWHALYSLVAISTIDSEYLKRDRTRQLLHNLFLSFYDDWKTKLLQDQQEEAKNTSLYTYKGEDEDNDEEDPSLFPDYEKEEEDQPQTTPSTSREHAVRLANTHAAIFIGGSNSSDSIKEMVGWCASEMNRVAEGEAHNSHYENSLPAIYLALGKKADALASSGTGKGYNFYFDANLPEAKRYITLIHRIQIRYRQIKAVWPEHATLWDVLRTCDEALEFRHVDPVAKFITKAEKLYGYMYEWQRVASREFSTAPLFDDLTKLLVSWRQLELTTWARLFEIEVEKCRDTAKSWFFVAYETIVAAAESIDNIVDMRTHAKDLLRTMEGFFLSTTLGQYEQRIALLRQLEAHISMRLADNGLLEPIHTALENFIKYFSRLQRPVEDALAKGRQKLEKNTNDIIRLASWKDTNIEALKQSAKTSHRKLSKLVRKFRAVLNQPVSSIAKSGFSEEGIAFSEPLMGETSSAVNPEALEICASTIPAWSDRPSRFKNLAVTISMMRKLSSPSSEAHDSASYIDSFITELETSIVQLQKATPNLLTDDNKAEVQHLKTQKRKLYADTMKELRQMGIKSNLSSDVLARQDELSTVLASLPIVSADTELLDVGQGAELLMHKSLNIMSQVRDLAKEHSGDLTNNDVIRSIGFIEGLLNATIKQRGMLSNAVLSLNEMQKPASSFAALCSVPDQEVGRVAELQAERTTSLRPKLSWLRAILDIGSDIVAVQAKLGKTKEFSGLIQGMRDWSGRMQALLNDFESLPTLPRNVWSEVQRSLDQSVKDQMVEFRRTFNFWMDQYPIPLTILNHIRPSLFDYSEVRITELSREAYLTMEEHSREIFTALDMILGSMQDVETALKDLPTSTDDATWLVKEEQALSAAISSLHASQVSNAISTILDKMHNLSDDKDLRAITALFVAVQPVFNQYISSHKFLIERLDMLHCSTTKLLHRLSKSFIQVGTQGFCQPSDKSADDQKGKDDKLEGGTGLGEGEGAEDISKDIEDDEDLDELAQEQQGEREGSIEDQEDAVDMGDKEMEGEMGETAEKEEEGSDDGDEGDDAQSEVGSVDDLGPSAVDEKMWDEGGKEDDSKDREGKDDVGTENQDEQVASEEQKEKSGENGEKEDKDNEAEEEDMEMEGEDQEENVGAGEMEQMDPHAKEEEVLDLPEDLNMEGEEGDDKDDDLGDMEMGEDLPEDEQEADAGAEPDTLDDEIGSEKEGEDEKDTTGHVEDEENQEMEPEVEEDEGPIDEDAVPLPDQNNPEDEARDTKDDAPDPNAEAGAGAEANEEAHKNQKEQASASAANREDGNEGDSSEKQQESTAEDGTLDRTAQPDAGGHGEQPEESPETQSFKKLGDVLEQWYNQQKQISEAREKDETQVQQVDKEVDMAKADFEHLADEETQADTQALGTATEEQATALDHDMAMAVDEEETAPMRPEDKEDQPESGDQQDVEMEDVAAPPEDQEPPPQSTTEGQPQTFIGEQNRNARDEDDEMEEAVPESDDISETSSIAEVDNQLELTHLDVSEAPTPEQARATWQSHEASTHSLSLQLTESLRLILAPTLATKLRGDFRTGKRLNLKRIIPYIASGYKRDKIWLRRSMPSKRSYQVLIALDDSRSMRDGGAVEMGLKTLTLVTRSLAMLEVGEVSVVGFGDGVNVAHDFDKPFTSEAGVNVFSQFGFAAKKTDVRGLVERSLNLFSEARSRGNSGTDDLWQLMLVVSDGICDSHGEIQRLVRKAQEERVMIVFVIIDSSASSPPPAPQQEAPQDSAVPKDKDKTSIMDLTSVDISPEGKIVKWKYMERFPFRYYLVVRDVRELPGVLSAALRQWFGEVAGSA</sequence>
<evidence type="ECO:0000256" key="5">
    <source>
        <dbReference type="ARBA" id="ARBA00022553"/>
    </source>
</evidence>